<feature type="compositionally biased region" description="Basic residues" evidence="7">
    <location>
        <begin position="256"/>
        <end position="266"/>
    </location>
</feature>
<name>A0A833YR73_9CHIR</name>
<evidence type="ECO:0000256" key="2">
    <source>
        <dbReference type="ARBA" id="ARBA00008632"/>
    </source>
</evidence>
<dbReference type="GO" id="GO:0030178">
    <property type="term" value="P:negative regulation of Wnt signaling pathway"/>
    <property type="evidence" value="ECO:0007669"/>
    <property type="project" value="TreeGrafter"/>
</dbReference>
<evidence type="ECO:0000256" key="4">
    <source>
        <dbReference type="ARBA" id="ARBA00022473"/>
    </source>
</evidence>
<dbReference type="PANTHER" id="PTHR14482:SF0">
    <property type="entry name" value="PROTEIN CUSTOS"/>
    <property type="match status" value="1"/>
</dbReference>
<evidence type="ECO:0000256" key="3">
    <source>
        <dbReference type="ARBA" id="ARBA00013465"/>
    </source>
</evidence>
<keyword evidence="5" id="KW-0879">Wnt signaling pathway</keyword>
<feature type="compositionally biased region" description="Basic residues" evidence="7">
    <location>
        <begin position="208"/>
        <end position="218"/>
    </location>
</feature>
<comment type="similarity">
    <text evidence="2">Belongs to the CUSTOS family.</text>
</comment>
<dbReference type="EMBL" id="JABVXQ010000013">
    <property type="protein sequence ID" value="KAF6080625.1"/>
    <property type="molecule type" value="Genomic_DNA"/>
</dbReference>
<keyword evidence="4" id="KW-0217">Developmental protein</keyword>
<dbReference type="Pfam" id="PF23999">
    <property type="entry name" value="CUSTOS"/>
    <property type="match status" value="2"/>
</dbReference>
<feature type="compositionally biased region" description="Basic and acidic residues" evidence="7">
    <location>
        <begin position="121"/>
        <end position="138"/>
    </location>
</feature>
<dbReference type="GO" id="GO:0005635">
    <property type="term" value="C:nuclear envelope"/>
    <property type="evidence" value="ECO:0007669"/>
    <property type="project" value="UniProtKB-SubCell"/>
</dbReference>
<dbReference type="PANTHER" id="PTHR14482">
    <property type="entry name" value="CHROMOSOME 12 ORF 43 HOMOLOG"/>
    <property type="match status" value="1"/>
</dbReference>
<evidence type="ECO:0000256" key="7">
    <source>
        <dbReference type="SAM" id="MobiDB-lite"/>
    </source>
</evidence>
<evidence type="ECO:0000256" key="5">
    <source>
        <dbReference type="ARBA" id="ARBA00022687"/>
    </source>
</evidence>
<sequence>MSDLESSSSGSDVEELARCREAAMPAWGLQQLPRGPEKKRTDAVNSQLPSTQPSLRYCTLWVRVHIVIQQKPTPCCVSTQKVDEHEQDGNELQTTPEFRAHVAKKLGALLDSSITISEAVKEPTKAEARKVPPEDDGFRLFFTSIPEGPEEKAAPQPRRKRLPSSSSSSSSEDSDEERQRCREAAVSASDILRQSAIHGPVTVEKEAKKKKSSKKKAKKEASADSTTATATTTSKATVGKQEKDSTKFNGDVSLGTKKKKKKKKAKKASEASPCPLSRGAAVTPVN</sequence>
<evidence type="ECO:0000313" key="8">
    <source>
        <dbReference type="EMBL" id="KAF6080625.1"/>
    </source>
</evidence>
<evidence type="ECO:0000313" key="9">
    <source>
        <dbReference type="Proteomes" id="UP000664940"/>
    </source>
</evidence>
<dbReference type="GO" id="GO:0016055">
    <property type="term" value="P:Wnt signaling pathway"/>
    <property type="evidence" value="ECO:0007669"/>
    <property type="project" value="UniProtKB-KW"/>
</dbReference>
<dbReference type="AlphaFoldDB" id="A0A833YR73"/>
<protein>
    <recommendedName>
        <fullName evidence="3">Protein CUSTOS</fullName>
    </recommendedName>
</protein>
<proteinExistence type="inferred from homology"/>
<comment type="caution">
    <text evidence="8">The sequence shown here is derived from an EMBL/GenBank/DDBJ whole genome shotgun (WGS) entry which is preliminary data.</text>
</comment>
<gene>
    <name evidence="8" type="ORF">HJG60_001656</name>
</gene>
<feature type="region of interest" description="Disordered" evidence="7">
    <location>
        <begin position="27"/>
        <end position="48"/>
    </location>
</feature>
<organism evidence="8 9">
    <name type="scientific">Phyllostomus discolor</name>
    <name type="common">pale spear-nosed bat</name>
    <dbReference type="NCBI Taxonomy" id="89673"/>
    <lineage>
        <taxon>Eukaryota</taxon>
        <taxon>Metazoa</taxon>
        <taxon>Chordata</taxon>
        <taxon>Craniata</taxon>
        <taxon>Vertebrata</taxon>
        <taxon>Euteleostomi</taxon>
        <taxon>Mammalia</taxon>
        <taxon>Eutheria</taxon>
        <taxon>Laurasiatheria</taxon>
        <taxon>Chiroptera</taxon>
        <taxon>Yangochiroptera</taxon>
        <taxon>Phyllostomidae</taxon>
        <taxon>Phyllostominae</taxon>
        <taxon>Phyllostomus</taxon>
    </lineage>
</organism>
<accession>A0A833YR73</accession>
<keyword evidence="6" id="KW-0539">Nucleus</keyword>
<feature type="region of interest" description="Disordered" evidence="7">
    <location>
        <begin position="121"/>
        <end position="286"/>
    </location>
</feature>
<comment type="subcellular location">
    <subcellularLocation>
        <location evidence="1">Nucleus envelope</location>
    </subcellularLocation>
</comment>
<evidence type="ECO:0000256" key="6">
    <source>
        <dbReference type="ARBA" id="ARBA00023242"/>
    </source>
</evidence>
<dbReference type="Proteomes" id="UP000664940">
    <property type="component" value="Unassembled WGS sequence"/>
</dbReference>
<dbReference type="InterPro" id="IPR026694">
    <property type="entry name" value="CUSTOS"/>
</dbReference>
<feature type="compositionally biased region" description="Low complexity" evidence="7">
    <location>
        <begin position="223"/>
        <end position="237"/>
    </location>
</feature>
<dbReference type="GO" id="GO:0060061">
    <property type="term" value="P:Spemann organizer formation"/>
    <property type="evidence" value="ECO:0007669"/>
    <property type="project" value="TreeGrafter"/>
</dbReference>
<evidence type="ECO:0000256" key="1">
    <source>
        <dbReference type="ARBA" id="ARBA00004259"/>
    </source>
</evidence>
<reference evidence="8 9" key="1">
    <citation type="journal article" date="2020" name="Nature">
        <title>Six reference-quality genomes reveal evolution of bat adaptations.</title>
        <authorList>
            <person name="Jebb D."/>
            <person name="Huang Z."/>
            <person name="Pippel M."/>
            <person name="Hughes G.M."/>
            <person name="Lavrichenko K."/>
            <person name="Devanna P."/>
            <person name="Winkler S."/>
            <person name="Jermiin L.S."/>
            <person name="Skirmuntt E.C."/>
            <person name="Katzourakis A."/>
            <person name="Burkitt-Gray L."/>
            <person name="Ray D.A."/>
            <person name="Sullivan K.A.M."/>
            <person name="Roscito J.G."/>
            <person name="Kirilenko B.M."/>
            <person name="Davalos L.M."/>
            <person name="Corthals A.P."/>
            <person name="Power M.L."/>
            <person name="Jones G."/>
            <person name="Ransome R.D."/>
            <person name="Dechmann D.K.N."/>
            <person name="Locatelli A.G."/>
            <person name="Puechmaille S.J."/>
            <person name="Fedrigo O."/>
            <person name="Jarvis E.D."/>
            <person name="Hiller M."/>
            <person name="Vernes S.C."/>
            <person name="Myers E.W."/>
            <person name="Teeling E.C."/>
        </authorList>
    </citation>
    <scope>NUCLEOTIDE SEQUENCE [LARGE SCALE GENOMIC DNA]</scope>
    <source>
        <strain evidence="8">Bat1K_MPI-CBG_1</strain>
    </source>
</reference>